<evidence type="ECO:0000313" key="2">
    <source>
        <dbReference type="Proteomes" id="UP000017127"/>
    </source>
</evidence>
<feature type="non-terminal residue" evidence="1">
    <location>
        <position position="151"/>
    </location>
</feature>
<protein>
    <submittedName>
        <fullName evidence="1">Hemolysin-type calcium-binding repeat family domain protein</fullName>
        <ecNumber evidence="1">4.6.1.1</ecNumber>
    </submittedName>
</protein>
<dbReference type="PANTHER" id="PTHR34720:SF9">
    <property type="entry name" value="BLR4714 PROTEIN"/>
    <property type="match status" value="1"/>
</dbReference>
<proteinExistence type="predicted"/>
<gene>
    <name evidence="1" type="ORF">M595_6494</name>
</gene>
<sequence length="151" mass="15728">VNDGNGGTDTATVTVTVEEPVNTNPDAVDDTRTTGFNTPVTINVLGNDTDPENDPLDITTFDENSANGGTVARSENGQLIYTPAANFTGTDTFNYTVNDGNGGTDTATVTVTVEEPVNTNPDAVDDTRTTGFNTPVTINVLGNDTDPENDP</sequence>
<dbReference type="EMBL" id="AUZM01000363">
    <property type="protein sequence ID" value="ERT03568.1"/>
    <property type="molecule type" value="Genomic_DNA"/>
</dbReference>
<dbReference type="EC" id="4.6.1.1" evidence="1"/>
<accession>U7Q6W3</accession>
<dbReference type="PANTHER" id="PTHR34720">
    <property type="entry name" value="MICROCYSTIN DEPENDENT PROTEIN"/>
    <property type="match status" value="1"/>
</dbReference>
<dbReference type="Pfam" id="PF17963">
    <property type="entry name" value="Big_9"/>
    <property type="match status" value="1"/>
</dbReference>
<organism evidence="1 2">
    <name type="scientific">Lyngbya aestuarii BL J</name>
    <dbReference type="NCBI Taxonomy" id="1348334"/>
    <lineage>
        <taxon>Bacteria</taxon>
        <taxon>Bacillati</taxon>
        <taxon>Cyanobacteriota</taxon>
        <taxon>Cyanophyceae</taxon>
        <taxon>Oscillatoriophycideae</taxon>
        <taxon>Oscillatoriales</taxon>
        <taxon>Microcoleaceae</taxon>
        <taxon>Lyngbya</taxon>
    </lineage>
</organism>
<name>U7Q6W3_9CYAN</name>
<dbReference type="Proteomes" id="UP000017127">
    <property type="component" value="Unassembled WGS sequence"/>
</dbReference>
<dbReference type="RefSeq" id="WP_023070017.1">
    <property type="nucleotide sequence ID" value="NZ_AUZM01000363.1"/>
</dbReference>
<dbReference type="AlphaFoldDB" id="U7Q6W3"/>
<feature type="non-terminal residue" evidence="1">
    <location>
        <position position="1"/>
    </location>
</feature>
<comment type="caution">
    <text evidence="1">The sequence shown here is derived from an EMBL/GenBank/DDBJ whole genome shotgun (WGS) entry which is preliminary data.</text>
</comment>
<evidence type="ECO:0000313" key="1">
    <source>
        <dbReference type="EMBL" id="ERT03568.1"/>
    </source>
</evidence>
<dbReference type="Gene3D" id="2.60.40.2810">
    <property type="match status" value="1"/>
</dbReference>
<keyword evidence="2" id="KW-1185">Reference proteome</keyword>
<reference evidence="1 2" key="1">
    <citation type="journal article" date="2013" name="Front. Microbiol.">
        <title>Comparative genomic analyses of the cyanobacterium, Lyngbya aestuarii BL J, a powerful hydrogen producer.</title>
        <authorList>
            <person name="Kothari A."/>
            <person name="Vaughn M."/>
            <person name="Garcia-Pichel F."/>
        </authorList>
    </citation>
    <scope>NUCLEOTIDE SEQUENCE [LARGE SCALE GENOMIC DNA]</scope>
    <source>
        <strain evidence="1 2">BL J</strain>
    </source>
</reference>
<keyword evidence="1" id="KW-0456">Lyase</keyword>
<dbReference type="GO" id="GO:0004016">
    <property type="term" value="F:adenylate cyclase activity"/>
    <property type="evidence" value="ECO:0007669"/>
    <property type="project" value="UniProtKB-EC"/>
</dbReference>